<dbReference type="Proteomes" id="UP000217103">
    <property type="component" value="Unassembled WGS sequence"/>
</dbReference>
<evidence type="ECO:0000256" key="4">
    <source>
        <dbReference type="ARBA" id="ARBA00022840"/>
    </source>
</evidence>
<evidence type="ECO:0000256" key="6">
    <source>
        <dbReference type="ARBA" id="ARBA00023136"/>
    </source>
</evidence>
<protein>
    <submittedName>
        <fullName evidence="10">ATP-binding cassette, subfamily B</fullName>
    </submittedName>
</protein>
<keyword evidence="6 7" id="KW-0472">Membrane</keyword>
<dbReference type="InterPro" id="IPR017871">
    <property type="entry name" value="ABC_transporter-like_CS"/>
</dbReference>
<feature type="transmembrane region" description="Helical" evidence="7">
    <location>
        <begin position="276"/>
        <end position="297"/>
    </location>
</feature>
<dbReference type="GO" id="GO:0015421">
    <property type="term" value="F:ABC-type oligopeptide transporter activity"/>
    <property type="evidence" value="ECO:0007669"/>
    <property type="project" value="TreeGrafter"/>
</dbReference>
<dbReference type="InterPro" id="IPR036640">
    <property type="entry name" value="ABC1_TM_sf"/>
</dbReference>
<evidence type="ECO:0000259" key="9">
    <source>
        <dbReference type="PROSITE" id="PS50929"/>
    </source>
</evidence>
<evidence type="ECO:0000256" key="5">
    <source>
        <dbReference type="ARBA" id="ARBA00022989"/>
    </source>
</evidence>
<dbReference type="InterPro" id="IPR011527">
    <property type="entry name" value="ABC1_TM_dom"/>
</dbReference>
<gene>
    <name evidence="10" type="ORF">SAMN04489764_0404</name>
</gene>
<dbReference type="PANTHER" id="PTHR43394">
    <property type="entry name" value="ATP-DEPENDENT PERMEASE MDL1, MITOCHONDRIAL"/>
    <property type="match status" value="1"/>
</dbReference>
<evidence type="ECO:0000256" key="1">
    <source>
        <dbReference type="ARBA" id="ARBA00004651"/>
    </source>
</evidence>
<feature type="transmembrane region" description="Helical" evidence="7">
    <location>
        <begin position="240"/>
        <end position="264"/>
    </location>
</feature>
<feature type="domain" description="ABC transporter" evidence="8">
    <location>
        <begin position="329"/>
        <end position="554"/>
    </location>
</feature>
<keyword evidence="2 7" id="KW-0812">Transmembrane</keyword>
<dbReference type="CDD" id="cd07346">
    <property type="entry name" value="ABC_6TM_exporters"/>
    <property type="match status" value="1"/>
</dbReference>
<evidence type="ECO:0000313" key="11">
    <source>
        <dbReference type="Proteomes" id="UP000217103"/>
    </source>
</evidence>
<dbReference type="Gene3D" id="3.40.50.300">
    <property type="entry name" value="P-loop containing nucleotide triphosphate hydrolases"/>
    <property type="match status" value="1"/>
</dbReference>
<evidence type="ECO:0000256" key="7">
    <source>
        <dbReference type="SAM" id="Phobius"/>
    </source>
</evidence>
<dbReference type="Gene3D" id="1.20.1560.10">
    <property type="entry name" value="ABC transporter type 1, transmembrane domain"/>
    <property type="match status" value="1"/>
</dbReference>
<keyword evidence="4 10" id="KW-0067">ATP-binding</keyword>
<name>A0A1H1AAJ6_9ACTN</name>
<dbReference type="PANTHER" id="PTHR43394:SF1">
    <property type="entry name" value="ATP-BINDING CASSETTE SUB-FAMILY B MEMBER 10, MITOCHONDRIAL"/>
    <property type="match status" value="1"/>
</dbReference>
<dbReference type="InterPro" id="IPR003439">
    <property type="entry name" value="ABC_transporter-like_ATP-bd"/>
</dbReference>
<dbReference type="CDD" id="cd03228">
    <property type="entry name" value="ABCC_MRP_Like"/>
    <property type="match status" value="1"/>
</dbReference>
<sequence length="563" mass="59359">MWRTPADRLLIRTAKTNVGWSLVLLFSALGGSIAALVLPAILSTAIDAQTTGGDPGAVGRLAGILAVLLLLDILNLLVNPWHVSTLTLVLRRDLLAHVLRLAVHERAAFTTGDLTSRLLTNTSEVAGVVPLMASWLSSLLVSGGALAALAMIDWRLCVAFVLGAPVGAVLVRLFVGRVSPLMTAYMTVQGAIAGRLMEVLTGLRSVRAAGTQQREIDRVLADLPSLHDAGRRSWLMQGKLNLQASFLMPLIQVAVIGTAGYILLEGGLTPGRFTAATAYAGMALGLFGQANAFMALAKARAGARRIADVLAVQGVSPGWRDLPDGPGELVFRRVTVRRSDGPVLEDVNLVIPGGSMVAVVGASGAGKSTFAQLAGRLLDPDHGEVLLDGVPLSQLSPQALASAVSWAFERPAYLPGTIADMIGFSSGGNVHTAARRAQADAFISRLPHGYATRCEDAPLSGGERQRLGLARALAHPARLLILDDAVSSVDSVTELRISHALARHSATRLVVTHRASLAARADLVIWLDGTGVRAVAPHAELWGSPEYRRLFVPVQEQELSRAS</sequence>
<dbReference type="GO" id="GO:0005886">
    <property type="term" value="C:plasma membrane"/>
    <property type="evidence" value="ECO:0007669"/>
    <property type="project" value="UniProtKB-SubCell"/>
</dbReference>
<evidence type="ECO:0000259" key="8">
    <source>
        <dbReference type="PROSITE" id="PS50893"/>
    </source>
</evidence>
<dbReference type="SUPFAM" id="SSF90123">
    <property type="entry name" value="ABC transporter transmembrane region"/>
    <property type="match status" value="1"/>
</dbReference>
<feature type="transmembrane region" description="Helical" evidence="7">
    <location>
        <begin position="58"/>
        <end position="78"/>
    </location>
</feature>
<reference evidence="10 11" key="1">
    <citation type="submission" date="2016-10" db="EMBL/GenBank/DDBJ databases">
        <authorList>
            <person name="de Groot N.N."/>
        </authorList>
    </citation>
    <scope>NUCLEOTIDE SEQUENCE [LARGE SCALE GENOMIC DNA]</scope>
    <source>
        <strain evidence="10 11">DSM 43794</strain>
    </source>
</reference>
<dbReference type="Pfam" id="PF00005">
    <property type="entry name" value="ABC_tran"/>
    <property type="match status" value="1"/>
</dbReference>
<dbReference type="STRING" id="35622.SAMN04489764_0404"/>
<keyword evidence="11" id="KW-1185">Reference proteome</keyword>
<feature type="transmembrane region" description="Helical" evidence="7">
    <location>
        <begin position="20"/>
        <end position="46"/>
    </location>
</feature>
<proteinExistence type="predicted"/>
<feature type="domain" description="ABC transmembrane type-1" evidence="9">
    <location>
        <begin position="22"/>
        <end position="299"/>
    </location>
</feature>
<organism evidence="10 11">
    <name type="scientific">Thermostaphylospora chromogena</name>
    <dbReference type="NCBI Taxonomy" id="35622"/>
    <lineage>
        <taxon>Bacteria</taxon>
        <taxon>Bacillati</taxon>
        <taxon>Actinomycetota</taxon>
        <taxon>Actinomycetes</taxon>
        <taxon>Streptosporangiales</taxon>
        <taxon>Thermomonosporaceae</taxon>
        <taxon>Thermostaphylospora</taxon>
    </lineage>
</organism>
<dbReference type="EMBL" id="FNKK01000002">
    <property type="protein sequence ID" value="SDQ36703.1"/>
    <property type="molecule type" value="Genomic_DNA"/>
</dbReference>
<accession>A0A1H1AAJ6</accession>
<dbReference type="Pfam" id="PF00664">
    <property type="entry name" value="ABC_membrane"/>
    <property type="match status" value="1"/>
</dbReference>
<evidence type="ECO:0000313" key="10">
    <source>
        <dbReference type="EMBL" id="SDQ36703.1"/>
    </source>
</evidence>
<dbReference type="InterPro" id="IPR039421">
    <property type="entry name" value="Type_1_exporter"/>
</dbReference>
<keyword evidence="5 7" id="KW-1133">Transmembrane helix</keyword>
<keyword evidence="3" id="KW-0547">Nucleotide-binding</keyword>
<dbReference type="PROSITE" id="PS50893">
    <property type="entry name" value="ABC_TRANSPORTER_2"/>
    <property type="match status" value="1"/>
</dbReference>
<feature type="transmembrane region" description="Helical" evidence="7">
    <location>
        <begin position="156"/>
        <end position="175"/>
    </location>
</feature>
<dbReference type="GO" id="GO:0005524">
    <property type="term" value="F:ATP binding"/>
    <property type="evidence" value="ECO:0007669"/>
    <property type="project" value="UniProtKB-KW"/>
</dbReference>
<evidence type="ECO:0000256" key="2">
    <source>
        <dbReference type="ARBA" id="ARBA00022692"/>
    </source>
</evidence>
<evidence type="ECO:0000256" key="3">
    <source>
        <dbReference type="ARBA" id="ARBA00022741"/>
    </source>
</evidence>
<dbReference type="InterPro" id="IPR003593">
    <property type="entry name" value="AAA+_ATPase"/>
</dbReference>
<dbReference type="SUPFAM" id="SSF52540">
    <property type="entry name" value="P-loop containing nucleoside triphosphate hydrolases"/>
    <property type="match status" value="1"/>
</dbReference>
<dbReference type="PROSITE" id="PS50929">
    <property type="entry name" value="ABC_TM1F"/>
    <property type="match status" value="1"/>
</dbReference>
<dbReference type="RefSeq" id="WP_093257298.1">
    <property type="nucleotide sequence ID" value="NZ_FNKK01000002.1"/>
</dbReference>
<dbReference type="InterPro" id="IPR027417">
    <property type="entry name" value="P-loop_NTPase"/>
</dbReference>
<dbReference type="SMART" id="SM00382">
    <property type="entry name" value="AAA"/>
    <property type="match status" value="1"/>
</dbReference>
<comment type="subcellular location">
    <subcellularLocation>
        <location evidence="1">Cell membrane</location>
        <topology evidence="1">Multi-pass membrane protein</topology>
    </subcellularLocation>
</comment>
<feature type="transmembrane region" description="Helical" evidence="7">
    <location>
        <begin position="125"/>
        <end position="149"/>
    </location>
</feature>
<dbReference type="GO" id="GO:0016887">
    <property type="term" value="F:ATP hydrolysis activity"/>
    <property type="evidence" value="ECO:0007669"/>
    <property type="project" value="InterPro"/>
</dbReference>
<dbReference type="AlphaFoldDB" id="A0A1H1AAJ6"/>
<dbReference type="OrthoDB" id="9806127at2"/>
<dbReference type="PROSITE" id="PS00211">
    <property type="entry name" value="ABC_TRANSPORTER_1"/>
    <property type="match status" value="1"/>
</dbReference>